<feature type="compositionally biased region" description="Basic and acidic residues" evidence="6">
    <location>
        <begin position="163"/>
        <end position="172"/>
    </location>
</feature>
<organism evidence="7 8">
    <name type="scientific">Bionectria ochroleuca</name>
    <name type="common">Gliocladium roseum</name>
    <dbReference type="NCBI Taxonomy" id="29856"/>
    <lineage>
        <taxon>Eukaryota</taxon>
        <taxon>Fungi</taxon>
        <taxon>Dikarya</taxon>
        <taxon>Ascomycota</taxon>
        <taxon>Pezizomycotina</taxon>
        <taxon>Sordariomycetes</taxon>
        <taxon>Hypocreomycetidae</taxon>
        <taxon>Hypocreales</taxon>
        <taxon>Bionectriaceae</taxon>
        <taxon>Clonostachys</taxon>
    </lineage>
</organism>
<dbReference type="SUPFAM" id="SSF52540">
    <property type="entry name" value="P-loop containing nucleoside triphosphate hydrolases"/>
    <property type="match status" value="1"/>
</dbReference>
<evidence type="ECO:0000256" key="5">
    <source>
        <dbReference type="ARBA" id="ARBA00022840"/>
    </source>
</evidence>
<dbReference type="PANTHER" id="PTHR18934">
    <property type="entry name" value="ATP-DEPENDENT RNA HELICASE"/>
    <property type="match status" value="1"/>
</dbReference>
<dbReference type="Gene3D" id="3.40.50.300">
    <property type="entry name" value="P-loop containing nucleotide triphosphate hydrolases"/>
    <property type="match status" value="1"/>
</dbReference>
<feature type="region of interest" description="Disordered" evidence="6">
    <location>
        <begin position="137"/>
        <end position="172"/>
    </location>
</feature>
<accession>A0ABY6UF83</accession>
<comment type="similarity">
    <text evidence="1">Belongs to the DEAD box helicase family. DEAH subfamily.</text>
</comment>
<reference evidence="7 8" key="1">
    <citation type="submission" date="2019-06" db="EMBL/GenBank/DDBJ databases">
        <authorList>
            <person name="Broberg M."/>
        </authorList>
    </citation>
    <scope>NUCLEOTIDE SEQUENCE [LARGE SCALE GENOMIC DNA]</scope>
</reference>
<dbReference type="CDD" id="cd17917">
    <property type="entry name" value="DEXHc_RHA-like"/>
    <property type="match status" value="1"/>
</dbReference>
<keyword evidence="3" id="KW-0378">Hydrolase</keyword>
<dbReference type="InterPro" id="IPR002464">
    <property type="entry name" value="DNA/RNA_helicase_DEAH_CS"/>
</dbReference>
<evidence type="ECO:0000313" key="8">
    <source>
        <dbReference type="Proteomes" id="UP000766486"/>
    </source>
</evidence>
<keyword evidence="2" id="KW-0547">Nucleotide-binding</keyword>
<evidence type="ECO:0000256" key="1">
    <source>
        <dbReference type="ARBA" id="ARBA00008792"/>
    </source>
</evidence>
<keyword evidence="5" id="KW-0067">ATP-binding</keyword>
<gene>
    <name evidence="7" type="ORF">CLO192961_LOCUS248202</name>
</gene>
<evidence type="ECO:0000256" key="3">
    <source>
        <dbReference type="ARBA" id="ARBA00022801"/>
    </source>
</evidence>
<name>A0ABY6UF83_BIOOC</name>
<proteinExistence type="inferred from homology"/>
<comment type="caution">
    <text evidence="7">The sequence shown here is derived from an EMBL/GenBank/DDBJ whole genome shotgun (WGS) entry which is preliminary data.</text>
</comment>
<evidence type="ECO:0000313" key="7">
    <source>
        <dbReference type="EMBL" id="VUC28903.1"/>
    </source>
</evidence>
<evidence type="ECO:0000256" key="4">
    <source>
        <dbReference type="ARBA" id="ARBA00022806"/>
    </source>
</evidence>
<dbReference type="PROSITE" id="PS00690">
    <property type="entry name" value="DEAH_ATP_HELICASE"/>
    <property type="match status" value="1"/>
</dbReference>
<dbReference type="PANTHER" id="PTHR18934:SF99">
    <property type="entry name" value="ATP-DEPENDENT RNA HELICASE DHX37-RELATED"/>
    <property type="match status" value="1"/>
</dbReference>
<keyword evidence="8" id="KW-1185">Reference proteome</keyword>
<dbReference type="InterPro" id="IPR027417">
    <property type="entry name" value="P-loop_NTPase"/>
</dbReference>
<protein>
    <recommendedName>
        <fullName evidence="9">Helicase ATP-binding domain-containing protein</fullName>
    </recommendedName>
</protein>
<sequence length="328" mass="36287">MTKDGDLHHDEVSLDVLALEMGVTLGHQVGYQIGGDAKVNQGVEKSRLIYMTEGALLQQMLTDVDLSKYSCIIIDEAHERSVEIDILMAFLKRAMRRHKDLKCDYLRWEETLAWVDINSGEALHALLDVYTEGPTRSARKRARTSSNTAVEDSSPADEMPESATKKAKGEHADGGTAYDLSAYFGAATLPTVSLAADGKMRSPETILLDSGADICIFNQREYFSHLQPLDVAVSPVADRALVWQEMGESLDLNVPEMRENIKALQAAVKAWDDFHHRWIDHRSFNNATDGYTWKIAANGTVTRGFKMGPALAGRSLSVHSMHKSGPKL</sequence>
<evidence type="ECO:0000256" key="6">
    <source>
        <dbReference type="SAM" id="MobiDB-lite"/>
    </source>
</evidence>
<evidence type="ECO:0008006" key="9">
    <source>
        <dbReference type="Google" id="ProtNLM"/>
    </source>
</evidence>
<evidence type="ECO:0000256" key="2">
    <source>
        <dbReference type="ARBA" id="ARBA00022741"/>
    </source>
</evidence>
<dbReference type="EMBL" id="CABFNS010000795">
    <property type="protein sequence ID" value="VUC28903.1"/>
    <property type="molecule type" value="Genomic_DNA"/>
</dbReference>
<keyword evidence="4" id="KW-0347">Helicase</keyword>
<dbReference type="Proteomes" id="UP000766486">
    <property type="component" value="Unassembled WGS sequence"/>
</dbReference>